<protein>
    <recommendedName>
        <fullName evidence="3">F-box associated domain-containing protein</fullName>
    </recommendedName>
</protein>
<reference evidence="1 2" key="1">
    <citation type="submission" date="2019-11" db="EMBL/GenBank/DDBJ databases">
        <title>Whole genome sequence of Oryza granulata.</title>
        <authorList>
            <person name="Li W."/>
        </authorList>
    </citation>
    <scope>NUCLEOTIDE SEQUENCE [LARGE SCALE GENOMIC DNA]</scope>
    <source>
        <strain evidence="2">cv. Menghai</strain>
        <tissue evidence="1">Leaf</tissue>
    </source>
</reference>
<proteinExistence type="predicted"/>
<evidence type="ECO:0008006" key="3">
    <source>
        <dbReference type="Google" id="ProtNLM"/>
    </source>
</evidence>
<name>A0A6G1F4X9_9ORYZ</name>
<keyword evidence="2" id="KW-1185">Reference proteome</keyword>
<evidence type="ECO:0000313" key="2">
    <source>
        <dbReference type="Proteomes" id="UP000479710"/>
    </source>
</evidence>
<accession>A0A6G1F4X9</accession>
<organism evidence="1 2">
    <name type="scientific">Oryza meyeriana var. granulata</name>
    <dbReference type="NCBI Taxonomy" id="110450"/>
    <lineage>
        <taxon>Eukaryota</taxon>
        <taxon>Viridiplantae</taxon>
        <taxon>Streptophyta</taxon>
        <taxon>Embryophyta</taxon>
        <taxon>Tracheophyta</taxon>
        <taxon>Spermatophyta</taxon>
        <taxon>Magnoliopsida</taxon>
        <taxon>Liliopsida</taxon>
        <taxon>Poales</taxon>
        <taxon>Poaceae</taxon>
        <taxon>BOP clade</taxon>
        <taxon>Oryzoideae</taxon>
        <taxon>Oryzeae</taxon>
        <taxon>Oryzinae</taxon>
        <taxon>Oryza</taxon>
        <taxon>Oryza meyeriana</taxon>
    </lineage>
</organism>
<dbReference type="AlphaFoldDB" id="A0A6G1F4X9"/>
<sequence length="77" mass="8709">MSYLRSPACTHGGAFYWFIDEYQPCALLRFSLRDNTFDVVPCPLGSMACHFDDYMTDLAGELCYVHHTGAESTTFDV</sequence>
<dbReference type="Proteomes" id="UP000479710">
    <property type="component" value="Unassembled WGS sequence"/>
</dbReference>
<gene>
    <name evidence="1" type="ORF">E2562_007110</name>
</gene>
<evidence type="ECO:0000313" key="1">
    <source>
        <dbReference type="EMBL" id="KAF0931923.1"/>
    </source>
</evidence>
<dbReference type="EMBL" id="SPHZ02000001">
    <property type="protein sequence ID" value="KAF0931923.1"/>
    <property type="molecule type" value="Genomic_DNA"/>
</dbReference>
<comment type="caution">
    <text evidence="1">The sequence shown here is derived from an EMBL/GenBank/DDBJ whole genome shotgun (WGS) entry which is preliminary data.</text>
</comment>